<dbReference type="SUPFAM" id="SSF54236">
    <property type="entry name" value="Ubiquitin-like"/>
    <property type="match status" value="2"/>
</dbReference>
<dbReference type="PANTHER" id="PTHR10666">
    <property type="entry name" value="UBIQUITIN"/>
    <property type="match status" value="1"/>
</dbReference>
<feature type="non-terminal residue" evidence="2">
    <location>
        <position position="1"/>
    </location>
</feature>
<dbReference type="InterPro" id="IPR029071">
    <property type="entry name" value="Ubiquitin-like_domsf"/>
</dbReference>
<keyword evidence="3" id="KW-1185">Reference proteome</keyword>
<organism evidence="2 3">
    <name type="scientific">Hyaloscypha variabilis (strain UAMH 11265 / GT02V1 / F)</name>
    <name type="common">Meliniomyces variabilis</name>
    <dbReference type="NCBI Taxonomy" id="1149755"/>
    <lineage>
        <taxon>Eukaryota</taxon>
        <taxon>Fungi</taxon>
        <taxon>Dikarya</taxon>
        <taxon>Ascomycota</taxon>
        <taxon>Pezizomycotina</taxon>
        <taxon>Leotiomycetes</taxon>
        <taxon>Helotiales</taxon>
        <taxon>Hyaloscyphaceae</taxon>
        <taxon>Hyaloscypha</taxon>
        <taxon>Hyaloscypha variabilis</taxon>
    </lineage>
</organism>
<sequence length="140" mass="16117">GETLSLFCSQQHTAQDIKSKLAEEFRISRNRELRLYFDTKELQAHRTLGEYVIRSGSTIELLISFQVFVKTPTGRTITINCQSSDSTLSFKSKIEDVEGIAPDQQRLIFNGKQLENYRTFEDYDLFHEATIHLALRLRGG</sequence>
<dbReference type="InterPro" id="IPR000626">
    <property type="entry name" value="Ubiquitin-like_dom"/>
</dbReference>
<dbReference type="SMART" id="SM00213">
    <property type="entry name" value="UBQ"/>
    <property type="match status" value="2"/>
</dbReference>
<accession>A0A2J6RJD7</accession>
<dbReference type="EMBL" id="KZ613947">
    <property type="protein sequence ID" value="PMD38632.1"/>
    <property type="molecule type" value="Genomic_DNA"/>
</dbReference>
<dbReference type="STRING" id="1149755.A0A2J6RJD7"/>
<reference evidence="2 3" key="1">
    <citation type="submission" date="2016-04" db="EMBL/GenBank/DDBJ databases">
        <title>A degradative enzymes factory behind the ericoid mycorrhizal symbiosis.</title>
        <authorList>
            <consortium name="DOE Joint Genome Institute"/>
            <person name="Martino E."/>
            <person name="Morin E."/>
            <person name="Grelet G."/>
            <person name="Kuo A."/>
            <person name="Kohler A."/>
            <person name="Daghino S."/>
            <person name="Barry K."/>
            <person name="Choi C."/>
            <person name="Cichocki N."/>
            <person name="Clum A."/>
            <person name="Copeland A."/>
            <person name="Hainaut M."/>
            <person name="Haridas S."/>
            <person name="Labutti K."/>
            <person name="Lindquist E."/>
            <person name="Lipzen A."/>
            <person name="Khouja H.-R."/>
            <person name="Murat C."/>
            <person name="Ohm R."/>
            <person name="Olson A."/>
            <person name="Spatafora J."/>
            <person name="Veneault-Fourrey C."/>
            <person name="Henrissat B."/>
            <person name="Grigoriev I."/>
            <person name="Martin F."/>
            <person name="Perotto S."/>
        </authorList>
    </citation>
    <scope>NUCLEOTIDE SEQUENCE [LARGE SCALE GENOMIC DNA]</scope>
    <source>
        <strain evidence="2 3">F</strain>
    </source>
</reference>
<dbReference type="Gene3D" id="3.10.20.90">
    <property type="entry name" value="Phosphatidylinositol 3-kinase Catalytic Subunit, Chain A, domain 1"/>
    <property type="match status" value="2"/>
</dbReference>
<dbReference type="Proteomes" id="UP000235786">
    <property type="component" value="Unassembled WGS sequence"/>
</dbReference>
<dbReference type="PROSITE" id="PS50053">
    <property type="entry name" value="UBIQUITIN_2"/>
    <property type="match status" value="2"/>
</dbReference>
<dbReference type="FunFam" id="3.10.20.90:FF:000160">
    <property type="entry name" value="Polyubiquitin-C"/>
    <property type="match status" value="1"/>
</dbReference>
<dbReference type="AlphaFoldDB" id="A0A2J6RJD7"/>
<dbReference type="CDD" id="cd17039">
    <property type="entry name" value="Ubl_ubiquitin_like"/>
    <property type="match status" value="1"/>
</dbReference>
<dbReference type="InterPro" id="IPR050158">
    <property type="entry name" value="Ubiquitin_ubiquitin-like"/>
</dbReference>
<evidence type="ECO:0000313" key="3">
    <source>
        <dbReference type="Proteomes" id="UP000235786"/>
    </source>
</evidence>
<name>A0A2J6RJD7_HYAVF</name>
<protein>
    <submittedName>
        <fullName evidence="2">Ubiquitin-like protein</fullName>
    </submittedName>
</protein>
<proteinExistence type="predicted"/>
<gene>
    <name evidence="2" type="ORF">L207DRAFT_411708</name>
</gene>
<dbReference type="PRINTS" id="PR00348">
    <property type="entry name" value="UBIQUITIN"/>
</dbReference>
<feature type="non-terminal residue" evidence="2">
    <location>
        <position position="140"/>
    </location>
</feature>
<dbReference type="OrthoDB" id="428577at2759"/>
<feature type="domain" description="Ubiquitin-like" evidence="1">
    <location>
        <begin position="65"/>
        <end position="140"/>
    </location>
</feature>
<feature type="domain" description="Ubiquitin-like" evidence="1">
    <location>
        <begin position="1"/>
        <end position="64"/>
    </location>
</feature>
<dbReference type="Pfam" id="PF00240">
    <property type="entry name" value="ubiquitin"/>
    <property type="match status" value="2"/>
</dbReference>
<dbReference type="InterPro" id="IPR019956">
    <property type="entry name" value="Ubiquitin_dom"/>
</dbReference>
<evidence type="ECO:0000313" key="2">
    <source>
        <dbReference type="EMBL" id="PMD38632.1"/>
    </source>
</evidence>
<evidence type="ECO:0000259" key="1">
    <source>
        <dbReference type="PROSITE" id="PS50053"/>
    </source>
</evidence>